<comment type="caution">
    <text evidence="1">The sequence shown here is derived from an EMBL/GenBank/DDBJ whole genome shotgun (WGS) entry which is preliminary data.</text>
</comment>
<sequence>MQYGLLSYDIFLMYIVWEVFLFTEQGSVSPLFLIDEFFS</sequence>
<accession>D5QED0</accession>
<organism evidence="1 2">
    <name type="scientific">Novacetimonas hansenii ATCC 23769</name>
    <dbReference type="NCBI Taxonomy" id="714995"/>
    <lineage>
        <taxon>Bacteria</taxon>
        <taxon>Pseudomonadati</taxon>
        <taxon>Pseudomonadota</taxon>
        <taxon>Alphaproteobacteria</taxon>
        <taxon>Acetobacterales</taxon>
        <taxon>Acetobacteraceae</taxon>
        <taxon>Novacetimonas</taxon>
    </lineage>
</organism>
<dbReference type="HOGENOM" id="CLU_3311410_0_0_5"/>
<dbReference type="AlphaFoldDB" id="D5QED0"/>
<dbReference type="EMBL" id="ADTV01000030">
    <property type="protein sequence ID" value="EFG84611.1"/>
    <property type="molecule type" value="Genomic_DNA"/>
</dbReference>
<name>D5QED0_NOVHA</name>
<evidence type="ECO:0000313" key="2">
    <source>
        <dbReference type="Proteomes" id="UP000006468"/>
    </source>
</evidence>
<evidence type="ECO:0000313" key="1">
    <source>
        <dbReference type="EMBL" id="EFG84611.1"/>
    </source>
</evidence>
<reference evidence="1 2" key="1">
    <citation type="journal article" date="2010" name="J. Bacteriol.">
        <title>Genome sequence of a cellulose-producing bacterium, Gluconacetobacter hansenii ATCC 23769.</title>
        <authorList>
            <person name="Iyer P.R."/>
            <person name="Geib S.M."/>
            <person name="Catchmark J."/>
            <person name="Kao T.H."/>
            <person name="Tien M."/>
        </authorList>
    </citation>
    <scope>NUCLEOTIDE SEQUENCE [LARGE SCALE GENOMIC DNA]</scope>
    <source>
        <strain evidence="1 2">ATCC 23769</strain>
    </source>
</reference>
<protein>
    <submittedName>
        <fullName evidence="1">Uncharacterized protein</fullName>
    </submittedName>
</protein>
<dbReference type="Proteomes" id="UP000006468">
    <property type="component" value="Chromosome"/>
</dbReference>
<gene>
    <name evidence="1" type="ORF">GXY_07475</name>
</gene>
<proteinExistence type="predicted"/>